<dbReference type="EMBL" id="BART01031410">
    <property type="protein sequence ID" value="GAH14091.1"/>
    <property type="molecule type" value="Genomic_DNA"/>
</dbReference>
<feature type="non-terminal residue" evidence="2">
    <location>
        <position position="1"/>
    </location>
</feature>
<accession>X1CZX0</accession>
<sequence length="211" mass="23832">GSVERKVPENVAVRYWDDFITPFASYGFNKSHACCYAYNSYITAYLKANYPDEFICACLNTEVRRKSSDWERKVDLLTKNLNEIFIKILPKSINTCGADYKILKKKDVSLGITHTEILPSLICEGIGYESAQHIEKKQPFKGIKDFATRTKTKLVNARVVAALASNGFFGNKAKKDVVSFVDKFANWRHDIKAAGRRGVIAGNMFEPENSE</sequence>
<dbReference type="AlphaFoldDB" id="X1CZX0"/>
<evidence type="ECO:0000313" key="2">
    <source>
        <dbReference type="EMBL" id="GAH14091.1"/>
    </source>
</evidence>
<dbReference type="Pfam" id="PF14579">
    <property type="entry name" value="HHH_6"/>
    <property type="match status" value="1"/>
</dbReference>
<comment type="caution">
    <text evidence="2">The sequence shown here is derived from an EMBL/GenBank/DDBJ whole genome shotgun (WGS) entry which is preliminary data.</text>
</comment>
<dbReference type="GO" id="GO:0008408">
    <property type="term" value="F:3'-5' exonuclease activity"/>
    <property type="evidence" value="ECO:0007669"/>
    <property type="project" value="InterPro"/>
</dbReference>
<proteinExistence type="predicted"/>
<reference evidence="2" key="1">
    <citation type="journal article" date="2014" name="Front. Microbiol.">
        <title>High frequency of phylogenetically diverse reductive dehalogenase-homologous genes in deep subseafloor sedimentary metagenomes.</title>
        <authorList>
            <person name="Kawai M."/>
            <person name="Futagami T."/>
            <person name="Toyoda A."/>
            <person name="Takaki Y."/>
            <person name="Nishi S."/>
            <person name="Hori S."/>
            <person name="Arai W."/>
            <person name="Tsubouchi T."/>
            <person name="Morono Y."/>
            <person name="Uchiyama I."/>
            <person name="Ito T."/>
            <person name="Fujiyama A."/>
            <person name="Inagaki F."/>
            <person name="Takami H."/>
        </authorList>
    </citation>
    <scope>NUCLEOTIDE SEQUENCE</scope>
    <source>
        <strain evidence="2">Expedition CK06-06</strain>
    </source>
</reference>
<dbReference type="InterPro" id="IPR029460">
    <property type="entry name" value="DNAPol_HHH"/>
</dbReference>
<name>X1CZX0_9ZZZZ</name>
<protein>
    <recommendedName>
        <fullName evidence="1">DNA polymerase helix-hairpin-helix motif domain-containing protein</fullName>
    </recommendedName>
</protein>
<feature type="domain" description="DNA polymerase helix-hairpin-helix motif" evidence="1">
    <location>
        <begin position="86"/>
        <end position="170"/>
    </location>
</feature>
<dbReference type="PANTHER" id="PTHR32294">
    <property type="entry name" value="DNA POLYMERASE III SUBUNIT ALPHA"/>
    <property type="match status" value="1"/>
</dbReference>
<gene>
    <name evidence="2" type="ORF">S01H4_54562</name>
</gene>
<dbReference type="InterPro" id="IPR004805">
    <property type="entry name" value="DnaE2/DnaE/PolC"/>
</dbReference>
<organism evidence="2">
    <name type="scientific">marine sediment metagenome</name>
    <dbReference type="NCBI Taxonomy" id="412755"/>
    <lineage>
        <taxon>unclassified sequences</taxon>
        <taxon>metagenomes</taxon>
        <taxon>ecological metagenomes</taxon>
    </lineage>
</organism>
<evidence type="ECO:0000259" key="1">
    <source>
        <dbReference type="Pfam" id="PF14579"/>
    </source>
</evidence>
<dbReference type="PANTHER" id="PTHR32294:SF0">
    <property type="entry name" value="DNA POLYMERASE III SUBUNIT ALPHA"/>
    <property type="match status" value="1"/>
</dbReference>
<dbReference type="GO" id="GO:0006260">
    <property type="term" value="P:DNA replication"/>
    <property type="evidence" value="ECO:0007669"/>
    <property type="project" value="InterPro"/>
</dbReference>